<sequence>MSWSLIPWSESTHKKMTYQELLEQLQRMPTNTLQQKVMLYSISNDRFIPAYSTDYTAPDSVDIRPNQFVITY</sequence>
<dbReference type="EMBL" id="KY945241">
    <property type="protein sequence ID" value="ARW56902.1"/>
    <property type="molecule type" value="Genomic_RNA"/>
</dbReference>
<reference evidence="1 2" key="1">
    <citation type="submission" date="2017-04" db="EMBL/GenBank/DDBJ databases">
        <title>Isolation and Genetic Analysis of a Novel Cyanophage S-H35 from the Bohai Sea.</title>
        <authorList>
            <person name="Xu X."/>
        </authorList>
    </citation>
    <scope>NUCLEOTIDE SEQUENCE [LARGE SCALE GENOMIC DNA]</scope>
</reference>
<evidence type="ECO:0000313" key="2">
    <source>
        <dbReference type="Proteomes" id="UP000225351"/>
    </source>
</evidence>
<accession>A0A1Z1LW63</accession>
<dbReference type="RefSeq" id="YP_010090288.1">
    <property type="nucleotide sequence ID" value="NC_055719.1"/>
</dbReference>
<keyword evidence="2" id="KW-1185">Reference proteome</keyword>
<organism evidence="1 2">
    <name type="scientific">Synechococcus phage S-H35</name>
    <dbReference type="NCBI Taxonomy" id="1983572"/>
    <lineage>
        <taxon>Viruses</taxon>
        <taxon>Duplodnaviria</taxon>
        <taxon>Heunggongvirae</taxon>
        <taxon>Uroviricota</taxon>
        <taxon>Caudoviricetes</taxon>
        <taxon>Pantevenvirales</taxon>
        <taxon>Kyanoviridae</taxon>
        <taxon>Shandvirus</taxon>
        <taxon>Shandvirus sh35</taxon>
    </lineage>
</organism>
<evidence type="ECO:0000313" key="1">
    <source>
        <dbReference type="EMBL" id="ARW56902.1"/>
    </source>
</evidence>
<proteinExistence type="predicted"/>
<dbReference type="KEGG" id="vg:65107760"/>
<name>A0A1Z1LW63_9CAUD</name>
<dbReference type="GeneID" id="65107760"/>
<dbReference type="Proteomes" id="UP000225351">
    <property type="component" value="Segment"/>
</dbReference>
<protein>
    <submittedName>
        <fullName evidence="1">Uncharacterized protein</fullName>
    </submittedName>
</protein>